<dbReference type="Proteomes" id="UP000324222">
    <property type="component" value="Unassembled WGS sequence"/>
</dbReference>
<dbReference type="EMBL" id="VSRR010007739">
    <property type="protein sequence ID" value="MPC47439.1"/>
    <property type="molecule type" value="Genomic_DNA"/>
</dbReference>
<reference evidence="2 3" key="1">
    <citation type="submission" date="2019-05" db="EMBL/GenBank/DDBJ databases">
        <title>Another draft genome of Portunus trituberculatus and its Hox gene families provides insights of decapod evolution.</title>
        <authorList>
            <person name="Jeong J.-H."/>
            <person name="Song I."/>
            <person name="Kim S."/>
            <person name="Choi T."/>
            <person name="Kim D."/>
            <person name="Ryu S."/>
            <person name="Kim W."/>
        </authorList>
    </citation>
    <scope>NUCLEOTIDE SEQUENCE [LARGE SCALE GENOMIC DNA]</scope>
    <source>
        <tissue evidence="2">Muscle</tissue>
    </source>
</reference>
<gene>
    <name evidence="2" type="primary">LIPI_0</name>
    <name evidence="2" type="ORF">E2C01_041185</name>
</gene>
<proteinExistence type="predicted"/>
<dbReference type="OrthoDB" id="199913at2759"/>
<feature type="domain" description="Lipase" evidence="1">
    <location>
        <begin position="37"/>
        <end position="65"/>
    </location>
</feature>
<evidence type="ECO:0000313" key="2">
    <source>
        <dbReference type="EMBL" id="MPC47439.1"/>
    </source>
</evidence>
<evidence type="ECO:0000313" key="3">
    <source>
        <dbReference type="Proteomes" id="UP000324222"/>
    </source>
</evidence>
<sequence>MKITILRKRNTAGYTGCTHCLLQLVKLILPSHAEQGCVGLKDSLGHVDFYPNGGDHQPGCTVGGDWMDLLTGGWWRCNYFLREF</sequence>
<dbReference type="Pfam" id="PF00151">
    <property type="entry name" value="Lipase"/>
    <property type="match status" value="1"/>
</dbReference>
<dbReference type="SUPFAM" id="SSF53474">
    <property type="entry name" value="alpha/beta-Hydrolases"/>
    <property type="match status" value="1"/>
</dbReference>
<dbReference type="AlphaFoldDB" id="A0A5B7FQ94"/>
<dbReference type="GO" id="GO:0016298">
    <property type="term" value="F:lipase activity"/>
    <property type="evidence" value="ECO:0007669"/>
    <property type="project" value="InterPro"/>
</dbReference>
<keyword evidence="3" id="KW-1185">Reference proteome</keyword>
<comment type="caution">
    <text evidence="2">The sequence shown here is derived from an EMBL/GenBank/DDBJ whole genome shotgun (WGS) entry which is preliminary data.</text>
</comment>
<protein>
    <submittedName>
        <fullName evidence="2">Lipase member I</fullName>
    </submittedName>
</protein>
<name>A0A5B7FQ94_PORTR</name>
<dbReference type="InterPro" id="IPR013818">
    <property type="entry name" value="Lipase"/>
</dbReference>
<dbReference type="Gene3D" id="3.40.50.1820">
    <property type="entry name" value="alpha/beta hydrolase"/>
    <property type="match status" value="1"/>
</dbReference>
<evidence type="ECO:0000259" key="1">
    <source>
        <dbReference type="Pfam" id="PF00151"/>
    </source>
</evidence>
<accession>A0A5B7FQ94</accession>
<dbReference type="InterPro" id="IPR029058">
    <property type="entry name" value="AB_hydrolase_fold"/>
</dbReference>
<organism evidence="2 3">
    <name type="scientific">Portunus trituberculatus</name>
    <name type="common">Swimming crab</name>
    <name type="synonym">Neptunus trituberculatus</name>
    <dbReference type="NCBI Taxonomy" id="210409"/>
    <lineage>
        <taxon>Eukaryota</taxon>
        <taxon>Metazoa</taxon>
        <taxon>Ecdysozoa</taxon>
        <taxon>Arthropoda</taxon>
        <taxon>Crustacea</taxon>
        <taxon>Multicrustacea</taxon>
        <taxon>Malacostraca</taxon>
        <taxon>Eumalacostraca</taxon>
        <taxon>Eucarida</taxon>
        <taxon>Decapoda</taxon>
        <taxon>Pleocyemata</taxon>
        <taxon>Brachyura</taxon>
        <taxon>Eubrachyura</taxon>
        <taxon>Portunoidea</taxon>
        <taxon>Portunidae</taxon>
        <taxon>Portuninae</taxon>
        <taxon>Portunus</taxon>
    </lineage>
</organism>